<gene>
    <name evidence="1" type="ORF">1934</name>
</gene>
<sequence length="274" mass="30843">MNAVYHATYSCTVDRKGTELITRCALISTDYEASAQLAVDIYNFKINHVGWDIYRTPAGYTLISQDIPELNGVEAYFYSGSQIRQTVGQAMNGIPLELITECIRGIGQAEAFIIKERGFSSPEQFDEYCCEIGIDSCYYYSNLDLLEMPWSEYMGEHSYARDKDLFYRHKNYTIFSQPDNSLLTTASFVDTFHEIAMVTTLNEQGLITECSGSFMRSPDKICYKTLELLSQLKGQNLSAASKKEIAGWLGGSLGCTHLYEMACDLGKTLADFQK</sequence>
<keyword evidence="2" id="KW-1185">Reference proteome</keyword>
<protein>
    <recommendedName>
        <fullName evidence="3">DUF2889 domain-containing protein</fullName>
    </recommendedName>
</protein>
<dbReference type="AlphaFoldDB" id="A0A0E4C938"/>
<accession>A0A0E4C938</accession>
<name>A0A0E4C938_9FIRM</name>
<evidence type="ECO:0000313" key="1">
    <source>
        <dbReference type="EMBL" id="CFX81566.1"/>
    </source>
</evidence>
<evidence type="ECO:0008006" key="3">
    <source>
        <dbReference type="Google" id="ProtNLM"/>
    </source>
</evidence>
<organism evidence="1 2">
    <name type="scientific">Syntrophomonas zehnderi OL-4</name>
    <dbReference type="NCBI Taxonomy" id="690567"/>
    <lineage>
        <taxon>Bacteria</taxon>
        <taxon>Bacillati</taxon>
        <taxon>Bacillota</taxon>
        <taxon>Clostridia</taxon>
        <taxon>Eubacteriales</taxon>
        <taxon>Syntrophomonadaceae</taxon>
        <taxon>Syntrophomonas</taxon>
    </lineage>
</organism>
<dbReference type="InterPro" id="IPR021312">
    <property type="entry name" value="DUF2889"/>
</dbReference>
<dbReference type="EMBL" id="CGIH01000031">
    <property type="protein sequence ID" value="CFX81566.1"/>
    <property type="molecule type" value="Genomic_DNA"/>
</dbReference>
<evidence type="ECO:0000313" key="2">
    <source>
        <dbReference type="Proteomes" id="UP000045545"/>
    </source>
</evidence>
<dbReference type="Pfam" id="PF11136">
    <property type="entry name" value="DUF2889"/>
    <property type="match status" value="1"/>
</dbReference>
<proteinExistence type="predicted"/>
<dbReference type="Proteomes" id="UP000045545">
    <property type="component" value="Unassembled WGS sequence"/>
</dbReference>
<reference evidence="1 2" key="1">
    <citation type="submission" date="2015-03" db="EMBL/GenBank/DDBJ databases">
        <authorList>
            <person name="Murphy D."/>
        </authorList>
    </citation>
    <scope>NUCLEOTIDE SEQUENCE [LARGE SCALE GENOMIC DNA]</scope>
    <source>
        <strain evidence="1 2">OL-4</strain>
    </source>
</reference>